<organism evidence="1 2">
    <name type="scientific">Cichlidogyrus casuarinus</name>
    <dbReference type="NCBI Taxonomy" id="1844966"/>
    <lineage>
        <taxon>Eukaryota</taxon>
        <taxon>Metazoa</taxon>
        <taxon>Spiralia</taxon>
        <taxon>Lophotrochozoa</taxon>
        <taxon>Platyhelminthes</taxon>
        <taxon>Monogenea</taxon>
        <taxon>Monopisthocotylea</taxon>
        <taxon>Dactylogyridea</taxon>
        <taxon>Ancyrocephalidae</taxon>
        <taxon>Cichlidogyrus</taxon>
    </lineage>
</organism>
<dbReference type="Proteomes" id="UP001626550">
    <property type="component" value="Unassembled WGS sequence"/>
</dbReference>
<evidence type="ECO:0000313" key="2">
    <source>
        <dbReference type="Proteomes" id="UP001626550"/>
    </source>
</evidence>
<gene>
    <name evidence="1" type="ORF">Ciccas_013591</name>
</gene>
<reference evidence="1 2" key="1">
    <citation type="submission" date="2024-11" db="EMBL/GenBank/DDBJ databases">
        <title>Adaptive evolution of stress response genes in parasites aligns with host niche diversity.</title>
        <authorList>
            <person name="Hahn C."/>
            <person name="Resl P."/>
        </authorList>
    </citation>
    <scope>NUCLEOTIDE SEQUENCE [LARGE SCALE GENOMIC DNA]</scope>
    <source>
        <strain evidence="1">EGGRZ-B1_66</strain>
        <tissue evidence="1">Body</tissue>
    </source>
</reference>
<evidence type="ECO:0000313" key="1">
    <source>
        <dbReference type="EMBL" id="KAL3307885.1"/>
    </source>
</evidence>
<comment type="caution">
    <text evidence="1">The sequence shown here is derived from an EMBL/GenBank/DDBJ whole genome shotgun (WGS) entry which is preliminary data.</text>
</comment>
<name>A0ABD2PLA6_9PLAT</name>
<keyword evidence="2" id="KW-1185">Reference proteome</keyword>
<dbReference type="EMBL" id="JBJKFK010006277">
    <property type="protein sequence ID" value="KAL3307885.1"/>
    <property type="molecule type" value="Genomic_DNA"/>
</dbReference>
<protein>
    <submittedName>
        <fullName evidence="1">Uncharacterized protein</fullName>
    </submittedName>
</protein>
<proteinExistence type="predicted"/>
<feature type="non-terminal residue" evidence="1">
    <location>
        <position position="1"/>
    </location>
</feature>
<sequence>IPLQHWAGVIQYPFFGRHPAAIAIPPMGIAGAIAMPPMGIAGPIAMPPMGIAGPIAMPPMGIPAAIPYLGIHVPCTIFMAFFTQSRPGQHVLNKSIPQYFPTLWQEELCPPIKSDSMNKKPHQQ</sequence>
<accession>A0ABD2PLA6</accession>
<dbReference type="AlphaFoldDB" id="A0ABD2PLA6"/>